<feature type="domain" description="HTH luxR-type" evidence="8">
    <location>
        <begin position="136"/>
        <end position="202"/>
    </location>
</feature>
<evidence type="ECO:0000256" key="2">
    <source>
        <dbReference type="ARBA" id="ARBA00022553"/>
    </source>
</evidence>
<dbReference type="PROSITE" id="PS50110">
    <property type="entry name" value="RESPONSE_REGULATORY"/>
    <property type="match status" value="1"/>
</dbReference>
<dbReference type="InterPro" id="IPR058245">
    <property type="entry name" value="NreC/VraR/RcsB-like_REC"/>
</dbReference>
<dbReference type="InterPro" id="IPR016032">
    <property type="entry name" value="Sig_transdc_resp-reg_C-effctor"/>
</dbReference>
<feature type="domain" description="Response regulatory" evidence="9">
    <location>
        <begin position="5"/>
        <end position="121"/>
    </location>
</feature>
<dbReference type="PANTHER" id="PTHR43214:SF39">
    <property type="entry name" value="TRANSCRIPTIONAL REGULATORY PROTEIN DEGU"/>
    <property type="match status" value="1"/>
</dbReference>
<dbReference type="RefSeq" id="WP_149545032.1">
    <property type="nucleotide sequence ID" value="NZ_VTPS01000007.1"/>
</dbReference>
<evidence type="ECO:0000313" key="10">
    <source>
        <dbReference type="EMBL" id="TZE82271.1"/>
    </source>
</evidence>
<dbReference type="PANTHER" id="PTHR43214">
    <property type="entry name" value="TWO-COMPONENT RESPONSE REGULATOR"/>
    <property type="match status" value="1"/>
</dbReference>
<dbReference type="FunFam" id="1.10.10.10:FF:000153">
    <property type="entry name" value="LuxR family transcriptional regulator"/>
    <property type="match status" value="1"/>
</dbReference>
<dbReference type="GO" id="GO:0000160">
    <property type="term" value="P:phosphorelay signal transduction system"/>
    <property type="evidence" value="ECO:0007669"/>
    <property type="project" value="InterPro"/>
</dbReference>
<comment type="function">
    <text evidence="6">May play the central regulatory role in sporulation. It may be an element of the effector pathway responsible for the activation of sporulation genes in response to nutritional stress. Spo0A may act in concert with spo0H (a sigma factor) to control the expression of some genes that are critical to the sporulation process.</text>
</comment>
<dbReference type="GO" id="GO:0006355">
    <property type="term" value="P:regulation of DNA-templated transcription"/>
    <property type="evidence" value="ECO:0007669"/>
    <property type="project" value="InterPro"/>
</dbReference>
<evidence type="ECO:0000259" key="9">
    <source>
        <dbReference type="PROSITE" id="PS50110"/>
    </source>
</evidence>
<dbReference type="EMBL" id="VTPS01000007">
    <property type="protein sequence ID" value="TZE82271.1"/>
    <property type="molecule type" value="Genomic_DNA"/>
</dbReference>
<reference evidence="10 11" key="1">
    <citation type="submission" date="2019-08" db="EMBL/GenBank/DDBJ databases">
        <title>Calorimonas adulescens gen. nov., sp. nov., an anaerobic thermophilic bacterium from Sakhalin hot spring.</title>
        <authorList>
            <person name="Khomyakova M.A."/>
            <person name="Merkel A.Y."/>
            <person name="Novikov A."/>
            <person name="Bonch-Osmolovskaya E.A."/>
            <person name="Slobodkin A.I."/>
        </authorList>
    </citation>
    <scope>NUCLEOTIDE SEQUENCE [LARGE SCALE GENOMIC DNA]</scope>
    <source>
        <strain evidence="10 11">A05MB</strain>
    </source>
</reference>
<dbReference type="InterPro" id="IPR039420">
    <property type="entry name" value="WalR-like"/>
</dbReference>
<gene>
    <name evidence="10" type="ORF">FWJ32_05830</name>
</gene>
<dbReference type="PROSITE" id="PS00622">
    <property type="entry name" value="HTH_LUXR_1"/>
    <property type="match status" value="1"/>
</dbReference>
<keyword evidence="11" id="KW-1185">Reference proteome</keyword>
<evidence type="ECO:0000256" key="1">
    <source>
        <dbReference type="ARBA" id="ARBA00018672"/>
    </source>
</evidence>
<dbReference type="InterPro" id="IPR001789">
    <property type="entry name" value="Sig_transdc_resp-reg_receiver"/>
</dbReference>
<keyword evidence="3" id="KW-0805">Transcription regulation</keyword>
<evidence type="ECO:0000256" key="7">
    <source>
        <dbReference type="PROSITE-ProRule" id="PRU00169"/>
    </source>
</evidence>
<dbReference type="Pfam" id="PF00072">
    <property type="entry name" value="Response_reg"/>
    <property type="match status" value="1"/>
</dbReference>
<keyword evidence="5" id="KW-0804">Transcription</keyword>
<keyword evidence="2 7" id="KW-0597">Phosphoprotein</keyword>
<dbReference type="Proteomes" id="UP000322976">
    <property type="component" value="Unassembled WGS sequence"/>
</dbReference>
<comment type="caution">
    <text evidence="10">The sequence shown here is derived from an EMBL/GenBank/DDBJ whole genome shotgun (WGS) entry which is preliminary data.</text>
</comment>
<organism evidence="10 11">
    <name type="scientific">Calorimonas adulescens</name>
    <dbReference type="NCBI Taxonomy" id="2606906"/>
    <lineage>
        <taxon>Bacteria</taxon>
        <taxon>Bacillati</taxon>
        <taxon>Bacillota</taxon>
        <taxon>Clostridia</taxon>
        <taxon>Thermoanaerobacterales</taxon>
        <taxon>Thermoanaerobacteraceae</taxon>
        <taxon>Calorimonas</taxon>
    </lineage>
</organism>
<evidence type="ECO:0000256" key="3">
    <source>
        <dbReference type="ARBA" id="ARBA00023015"/>
    </source>
</evidence>
<dbReference type="CDD" id="cd17535">
    <property type="entry name" value="REC_NarL-like"/>
    <property type="match status" value="1"/>
</dbReference>
<evidence type="ECO:0000259" key="8">
    <source>
        <dbReference type="PROSITE" id="PS50043"/>
    </source>
</evidence>
<dbReference type="Gene3D" id="3.40.50.2300">
    <property type="match status" value="1"/>
</dbReference>
<keyword evidence="4" id="KW-0238">DNA-binding</keyword>
<dbReference type="SMART" id="SM00421">
    <property type="entry name" value="HTH_LUXR"/>
    <property type="match status" value="1"/>
</dbReference>
<evidence type="ECO:0000256" key="4">
    <source>
        <dbReference type="ARBA" id="ARBA00023125"/>
    </source>
</evidence>
<accession>A0A5D8QCK1</accession>
<dbReference type="PROSITE" id="PS50043">
    <property type="entry name" value="HTH_LUXR_2"/>
    <property type="match status" value="1"/>
</dbReference>
<dbReference type="SUPFAM" id="SSF52172">
    <property type="entry name" value="CheY-like"/>
    <property type="match status" value="1"/>
</dbReference>
<protein>
    <recommendedName>
        <fullName evidence="1">Stage 0 sporulation protein A homolog</fullName>
    </recommendedName>
</protein>
<dbReference type="AlphaFoldDB" id="A0A5D8QCK1"/>
<dbReference type="CDD" id="cd06170">
    <property type="entry name" value="LuxR_C_like"/>
    <property type="match status" value="1"/>
</dbReference>
<dbReference type="Pfam" id="PF00196">
    <property type="entry name" value="GerE"/>
    <property type="match status" value="1"/>
</dbReference>
<proteinExistence type="predicted"/>
<dbReference type="InterPro" id="IPR000792">
    <property type="entry name" value="Tscrpt_reg_LuxR_C"/>
</dbReference>
<dbReference type="SUPFAM" id="SSF46894">
    <property type="entry name" value="C-terminal effector domain of the bipartite response regulators"/>
    <property type="match status" value="1"/>
</dbReference>
<dbReference type="GO" id="GO:0003677">
    <property type="term" value="F:DNA binding"/>
    <property type="evidence" value="ECO:0007669"/>
    <property type="project" value="UniProtKB-KW"/>
</dbReference>
<dbReference type="InterPro" id="IPR011006">
    <property type="entry name" value="CheY-like_superfamily"/>
</dbReference>
<evidence type="ECO:0000313" key="11">
    <source>
        <dbReference type="Proteomes" id="UP000322976"/>
    </source>
</evidence>
<evidence type="ECO:0000256" key="5">
    <source>
        <dbReference type="ARBA" id="ARBA00023163"/>
    </source>
</evidence>
<dbReference type="SMART" id="SM00448">
    <property type="entry name" value="REC"/>
    <property type="match status" value="1"/>
</dbReference>
<evidence type="ECO:0000256" key="6">
    <source>
        <dbReference type="ARBA" id="ARBA00024867"/>
    </source>
</evidence>
<feature type="modified residue" description="4-aspartylphosphate" evidence="7">
    <location>
        <position position="56"/>
    </location>
</feature>
<dbReference type="PRINTS" id="PR00038">
    <property type="entry name" value="HTHLUXR"/>
</dbReference>
<sequence>MEKTKIMIVDDHTMLREGLKKLIEMEDDLEVIAMAGNGQEAIDNAIRYMPDIIFMDISMPGINGIEAAKTIKKEVPCSKIIFLTIHDDRAYMNEAMKLKPGGYILKDADSSILIDAIRTVHEGGTYTYPDVYDICTCNDDVCELSTREVEVLNLLTQGLTNKEIAQKLLISEKTVKNHLYSIFKKLGVQDRTQAVLYAIKNNLS</sequence>
<name>A0A5D8QCK1_9THEO</name>